<evidence type="ECO:0000313" key="2">
    <source>
        <dbReference type="Proteomes" id="UP000297398"/>
    </source>
</evidence>
<proteinExistence type="predicted"/>
<reference evidence="1 2" key="1">
    <citation type="submission" date="2010-12" db="EMBL/GenBank/DDBJ databases">
        <title>The Genome Sequence of Synechococcus phage S-CBP42.</title>
        <authorList>
            <consortium name="The Broad Institute Genome Sequencing Platform"/>
            <person name="Henn M.R."/>
            <person name="Chen F."/>
            <person name="Wang K."/>
            <person name="Levin J."/>
            <person name="Malboeuf C."/>
            <person name="Casali M."/>
            <person name="Russ C."/>
            <person name="Lennon N."/>
            <person name="Chapman S.B."/>
            <person name="Erlich R."/>
            <person name="Young S.K."/>
            <person name="Yandava C."/>
            <person name="Zeng Q."/>
            <person name="Alvarado L."/>
            <person name="Anderson S."/>
            <person name="Berlin A."/>
            <person name="Chen Z."/>
            <person name="Freedman E."/>
            <person name="Gellesch M."/>
            <person name="Goldberg J."/>
            <person name="Green L."/>
            <person name="Griggs A."/>
            <person name="Gujja S."/>
            <person name="Heilman E.R."/>
            <person name="Heiman D."/>
            <person name="Hollinger A."/>
            <person name="Howarth C."/>
            <person name="Larson L."/>
            <person name="Mehta T."/>
            <person name="Pearson M."/>
            <person name="Roberts A."/>
            <person name="Ryan E."/>
            <person name="Saif S."/>
            <person name="Shea T."/>
            <person name="Shenoy N."/>
            <person name="Sisk P."/>
            <person name="Stolte C."/>
            <person name="Sykes S."/>
            <person name="White J."/>
            <person name="Haas B."/>
            <person name="Nusbaum C."/>
            <person name="Birren B."/>
        </authorList>
    </citation>
    <scope>NUCLEOTIDE SEQUENCE [LARGE SCALE GENOMIC DNA]</scope>
</reference>
<organism evidence="1 2">
    <name type="scientific">Synechococcus phage S-CBP42</name>
    <dbReference type="NCBI Taxonomy" id="461711"/>
    <lineage>
        <taxon>Viruses</taxon>
        <taxon>Duplodnaviria</taxon>
        <taxon>Heunggongvirae</taxon>
        <taxon>Uroviricota</taxon>
        <taxon>Caudoviricetes</taxon>
        <taxon>Autographivirales</taxon>
        <taxon>Aegirvirus</taxon>
        <taxon>Aegirvirus SCBP42</taxon>
    </lineage>
</organism>
<accession>G8EYF4</accession>
<name>G8EYF4_9CAUD</name>
<gene>
    <name evidence="1" type="ORF">SXGG_00037</name>
</gene>
<dbReference type="Proteomes" id="UP000297398">
    <property type="component" value="Segment"/>
</dbReference>
<evidence type="ECO:0000313" key="1">
    <source>
        <dbReference type="EMBL" id="AET72534.1"/>
    </source>
</evidence>
<sequence>MMMKPKTRTVYEIYYSNPRFEGEKQVLWRGKDATNASRSWLGIAGEGTEIVSVRPVQLTWQG</sequence>
<protein>
    <submittedName>
        <fullName evidence="1">Uncharacterized protein</fullName>
    </submittedName>
</protein>
<dbReference type="EMBL" id="JF974300">
    <property type="protein sequence ID" value="AET72534.1"/>
    <property type="molecule type" value="Genomic_DNA"/>
</dbReference>